<keyword evidence="1" id="KW-0732">Signal</keyword>
<comment type="caution">
    <text evidence="3">The sequence shown here is derived from an EMBL/GenBank/DDBJ whole genome shotgun (WGS) entry which is preliminary data.</text>
</comment>
<dbReference type="EMBL" id="WAGD01000014">
    <property type="protein sequence ID" value="KAB0883638.1"/>
    <property type="molecule type" value="Genomic_DNA"/>
</dbReference>
<dbReference type="Proteomes" id="UP000244378">
    <property type="component" value="Unassembled WGS sequence"/>
</dbReference>
<evidence type="ECO:0000313" key="3">
    <source>
        <dbReference type="EMBL" id="PUX13092.1"/>
    </source>
</evidence>
<dbReference type="EMBL" id="MSAE01000026">
    <property type="protein sequence ID" value="PUX13092.1"/>
    <property type="molecule type" value="Genomic_DNA"/>
</dbReference>
<accession>A0A2T7ARM7</accession>
<keyword evidence="5" id="KW-1185">Reference proteome</keyword>
<evidence type="ECO:0000256" key="1">
    <source>
        <dbReference type="SAM" id="SignalP"/>
    </source>
</evidence>
<evidence type="ECO:0000313" key="5">
    <source>
        <dbReference type="Proteomes" id="UP000469927"/>
    </source>
</evidence>
<proteinExistence type="predicted"/>
<dbReference type="RefSeq" id="WP_038865754.1">
    <property type="nucleotide sequence ID" value="NZ_CP187979.1"/>
</dbReference>
<dbReference type="OrthoDB" id="6566253at2"/>
<feature type="signal peptide" evidence="1">
    <location>
        <begin position="1"/>
        <end position="22"/>
    </location>
</feature>
<dbReference type="GeneID" id="92214743"/>
<gene>
    <name evidence="3" type="ORF">AUN14_13150</name>
    <name evidence="2" type="ORF">FZI19_06080</name>
</gene>
<evidence type="ECO:0000313" key="2">
    <source>
        <dbReference type="EMBL" id="KAB0883638.1"/>
    </source>
</evidence>
<dbReference type="AlphaFoldDB" id="A0A2T7ARM7"/>
<dbReference type="Proteomes" id="UP000469927">
    <property type="component" value="Unassembled WGS sequence"/>
</dbReference>
<name>A0A2T7ARM7_9ENTR</name>
<reference evidence="3 4" key="1">
    <citation type="submission" date="2016-12" db="EMBL/GenBank/DDBJ databases">
        <title>Analysis of the Molecular Diversity Among Cronobacter Species Isolated from Filth Flies Using a Pan Genomic DNA Microarray.</title>
        <authorList>
            <person name="Pava-Ripoll M."/>
            <person name="Tall B."/>
            <person name="Farber J."/>
            <person name="Fanning S."/>
            <person name="Lehner A."/>
            <person name="Stephan R."/>
            <person name="Pagotto F."/>
            <person name="Iverson C."/>
            <person name="Ziobro G."/>
            <person name="Miller A."/>
            <person name="Pearson R."/>
            <person name="Yan Q."/>
            <person name="Kim M."/>
            <person name="Jeong S."/>
            <person name="Park J."/>
            <person name="Jun S."/>
            <person name="Choi H."/>
            <person name="Chung T."/>
            <person name="Yoo Y."/>
            <person name="Park E."/>
            <person name="Hwang S."/>
            <person name="Lee B."/>
            <person name="Sathyamoorthy V."/>
            <person name="Carter L."/>
            <person name="Mammel M."/>
            <person name="Jackson S."/>
            <person name="Kothary M."/>
            <person name="Patel I."/>
            <person name="Grim C."/>
            <person name="Gopinath G."/>
            <person name="Gangiredla J."/>
            <person name="Chase H."/>
        </authorList>
    </citation>
    <scope>NUCLEOTIDE SEQUENCE [LARGE SCALE GENOMIC DNA]</scope>
    <source>
        <strain evidence="3 4">MOD1-Md1s</strain>
    </source>
</reference>
<organism evidence="3 4">
    <name type="scientific">Cronobacter muytjensii</name>
    <dbReference type="NCBI Taxonomy" id="413501"/>
    <lineage>
        <taxon>Bacteria</taxon>
        <taxon>Pseudomonadati</taxon>
        <taxon>Pseudomonadota</taxon>
        <taxon>Gammaproteobacteria</taxon>
        <taxon>Enterobacterales</taxon>
        <taxon>Enterobacteriaceae</taxon>
        <taxon>Cronobacter</taxon>
    </lineage>
</organism>
<reference evidence="2 5" key="2">
    <citation type="submission" date="2019-08" db="EMBL/GenBank/DDBJ databases">
        <title>Prevalence, distribution, and phylogeny of type two toxin-antitoxin genes possessed by Cronobacter species where C. sakazakii homologs follow sequence type lineages.</title>
        <authorList>
            <person name="Finkelstein S."/>
            <person name="Negrete F."/>
            <person name="Jang H."/>
            <person name="Gopinath G.R."/>
            <person name="Tall B.D."/>
        </authorList>
    </citation>
    <scope>NUCLEOTIDE SEQUENCE [LARGE SCALE GENOMIC DNA]</scope>
    <source>
        <strain evidence="2 5">MOD1_GK1257</strain>
    </source>
</reference>
<protein>
    <submittedName>
        <fullName evidence="3">Uncharacterized protein</fullName>
    </submittedName>
</protein>
<feature type="chain" id="PRO_5015673755" evidence="1">
    <location>
        <begin position="23"/>
        <end position="115"/>
    </location>
</feature>
<evidence type="ECO:0000313" key="4">
    <source>
        <dbReference type="Proteomes" id="UP000244378"/>
    </source>
</evidence>
<sequence>MKGCFICAPLAAALFFTVPAQAQQSEETLAQRCLASLIDASQNHTWMHQVLNESRIVPGSVVVERYDENVGQQHIATQLTAKLDHPARKNITLLCLLENDQPLYVWSGKELTASP</sequence>